<dbReference type="InterPro" id="IPR020097">
    <property type="entry name" value="PsdUridine_synth_TruA_a/b_dom"/>
</dbReference>
<name>A0A151B186_9FIRM</name>
<sequence>MPHLKITLAYDGTNYAGWQVQPETHGPTIQGIVAAALNRLTGERICPVAAGRTDAGVHARGQVISFSTSSRIPVDRWPLALNSLLPEDIAALGAEVVSPEFHARYSARWKWYRYTIYNHSLPDVFSRRYSWQVRYPLDFAAMARGASYFTGRHDFRSFCAAGSPVRQFEREVLKAHLHREGHFIFFDVVANGFLYHMVRIMAGTLVEIGRGRLLPEDVPVILAARSREKAGPTAPPQGLCLERVEY</sequence>
<dbReference type="GO" id="GO:0003723">
    <property type="term" value="F:RNA binding"/>
    <property type="evidence" value="ECO:0007669"/>
    <property type="project" value="InterPro"/>
</dbReference>
<dbReference type="GO" id="GO:0031119">
    <property type="term" value="P:tRNA pseudouridine synthesis"/>
    <property type="evidence" value="ECO:0007669"/>
    <property type="project" value="UniProtKB-UniRule"/>
</dbReference>
<dbReference type="Gene3D" id="3.30.70.580">
    <property type="entry name" value="Pseudouridine synthase I, catalytic domain, N-terminal subdomain"/>
    <property type="match status" value="1"/>
</dbReference>
<feature type="binding site" evidence="4 6">
    <location>
        <position position="112"/>
    </location>
    <ligand>
        <name>substrate</name>
    </ligand>
</feature>
<comment type="function">
    <text evidence="4">Formation of pseudouridine at positions 38, 39 and 40 in the anticodon stem and loop of transfer RNAs.</text>
</comment>
<dbReference type="CDD" id="cd02570">
    <property type="entry name" value="PseudoU_synth_EcTruA"/>
    <property type="match status" value="1"/>
</dbReference>
<dbReference type="GO" id="GO:0160147">
    <property type="term" value="F:tRNA pseudouridine(38-40) synthase activity"/>
    <property type="evidence" value="ECO:0007669"/>
    <property type="project" value="UniProtKB-EC"/>
</dbReference>
<evidence type="ECO:0000259" key="8">
    <source>
        <dbReference type="Pfam" id="PF01416"/>
    </source>
</evidence>
<reference evidence="9 10" key="1">
    <citation type="submission" date="2016-02" db="EMBL/GenBank/DDBJ databases">
        <title>Genome sequence of Moorella mulderi DSM 14980.</title>
        <authorList>
            <person name="Poehlein A."/>
            <person name="Daniel R."/>
        </authorList>
    </citation>
    <scope>NUCLEOTIDE SEQUENCE [LARGE SCALE GENOMIC DNA]</scope>
    <source>
        <strain evidence="9 10">DSM 14980</strain>
    </source>
</reference>
<evidence type="ECO:0000256" key="4">
    <source>
        <dbReference type="HAMAP-Rule" id="MF_00171"/>
    </source>
</evidence>
<dbReference type="FunFam" id="3.30.70.580:FF:000001">
    <property type="entry name" value="tRNA pseudouridine synthase A"/>
    <property type="match status" value="1"/>
</dbReference>
<feature type="domain" description="Pseudouridine synthase I TruA alpha/beta" evidence="8">
    <location>
        <begin position="9"/>
        <end position="106"/>
    </location>
</feature>
<evidence type="ECO:0000256" key="5">
    <source>
        <dbReference type="PIRSR" id="PIRSR001430-1"/>
    </source>
</evidence>
<evidence type="ECO:0000313" key="9">
    <source>
        <dbReference type="EMBL" id="KYH33658.1"/>
    </source>
</evidence>
<dbReference type="Pfam" id="PF01416">
    <property type="entry name" value="PseudoU_synth_1"/>
    <property type="match status" value="2"/>
</dbReference>
<comment type="similarity">
    <text evidence="1 4 7">Belongs to the tRNA pseudouridine synthase TruA family.</text>
</comment>
<dbReference type="InterPro" id="IPR020095">
    <property type="entry name" value="PsdUridine_synth_TruA_C"/>
</dbReference>
<comment type="subunit">
    <text evidence="4">Homodimer.</text>
</comment>
<organism evidence="9 10">
    <name type="scientific">Moorella mulderi DSM 14980</name>
    <dbReference type="NCBI Taxonomy" id="1122241"/>
    <lineage>
        <taxon>Bacteria</taxon>
        <taxon>Bacillati</taxon>
        <taxon>Bacillota</taxon>
        <taxon>Clostridia</taxon>
        <taxon>Neomoorellales</taxon>
        <taxon>Neomoorellaceae</taxon>
        <taxon>Neomoorella</taxon>
    </lineage>
</organism>
<evidence type="ECO:0000256" key="3">
    <source>
        <dbReference type="ARBA" id="ARBA00023235"/>
    </source>
</evidence>
<feature type="domain" description="Pseudouridine synthase I TruA alpha/beta" evidence="8">
    <location>
        <begin position="146"/>
        <end position="246"/>
    </location>
</feature>
<dbReference type="InterPro" id="IPR001406">
    <property type="entry name" value="PsdUridine_synth_TruA"/>
</dbReference>
<proteinExistence type="inferred from homology"/>
<dbReference type="RefSeq" id="WP_062280771.1">
    <property type="nucleotide sequence ID" value="NZ_LTBC01000001.1"/>
</dbReference>
<dbReference type="OrthoDB" id="9811823at2"/>
<dbReference type="PIRSF" id="PIRSF001430">
    <property type="entry name" value="tRNA_psdUrid_synth"/>
    <property type="match status" value="1"/>
</dbReference>
<comment type="catalytic activity">
    <reaction evidence="4 7">
        <text>uridine(38/39/40) in tRNA = pseudouridine(38/39/40) in tRNA</text>
        <dbReference type="Rhea" id="RHEA:22376"/>
        <dbReference type="Rhea" id="RHEA-COMP:10085"/>
        <dbReference type="Rhea" id="RHEA-COMP:10087"/>
        <dbReference type="ChEBI" id="CHEBI:65314"/>
        <dbReference type="ChEBI" id="CHEBI:65315"/>
        <dbReference type="EC" id="5.4.99.12"/>
    </reaction>
</comment>
<evidence type="ECO:0000313" key="10">
    <source>
        <dbReference type="Proteomes" id="UP000075670"/>
    </source>
</evidence>
<dbReference type="SUPFAM" id="SSF55120">
    <property type="entry name" value="Pseudouridine synthase"/>
    <property type="match status" value="1"/>
</dbReference>
<feature type="active site" description="Nucleophile" evidence="4 5">
    <location>
        <position position="54"/>
    </location>
</feature>
<evidence type="ECO:0000256" key="6">
    <source>
        <dbReference type="PIRSR" id="PIRSR001430-2"/>
    </source>
</evidence>
<dbReference type="EMBL" id="LTBC01000001">
    <property type="protein sequence ID" value="KYH33658.1"/>
    <property type="molecule type" value="Genomic_DNA"/>
</dbReference>
<keyword evidence="10" id="KW-1185">Reference proteome</keyword>
<comment type="caution">
    <text evidence="9">The sequence shown here is derived from an EMBL/GenBank/DDBJ whole genome shotgun (WGS) entry which is preliminary data.</text>
</comment>
<dbReference type="InterPro" id="IPR020103">
    <property type="entry name" value="PsdUridine_synth_cat_dom_sf"/>
</dbReference>
<dbReference type="NCBIfam" id="TIGR00071">
    <property type="entry name" value="hisT_truA"/>
    <property type="match status" value="1"/>
</dbReference>
<protein>
    <recommendedName>
        <fullName evidence="4">tRNA pseudouridine synthase A</fullName>
        <ecNumber evidence="4">5.4.99.12</ecNumber>
    </recommendedName>
    <alternativeName>
        <fullName evidence="4">tRNA pseudouridine(38-40) synthase</fullName>
    </alternativeName>
    <alternativeName>
        <fullName evidence="4">tRNA pseudouridylate synthase I</fullName>
    </alternativeName>
    <alternativeName>
        <fullName evidence="4">tRNA-uridine isomerase I</fullName>
    </alternativeName>
</protein>
<evidence type="ECO:0000256" key="7">
    <source>
        <dbReference type="RuleBase" id="RU003792"/>
    </source>
</evidence>
<gene>
    <name evidence="4 9" type="primary">truA</name>
    <name evidence="9" type="ORF">MOMUL_03640</name>
</gene>
<dbReference type="InterPro" id="IPR020094">
    <property type="entry name" value="TruA/RsuA/RluB/E/F_N"/>
</dbReference>
<dbReference type="Gene3D" id="3.30.70.660">
    <property type="entry name" value="Pseudouridine synthase I, catalytic domain, C-terminal subdomain"/>
    <property type="match status" value="1"/>
</dbReference>
<dbReference type="PANTHER" id="PTHR11142">
    <property type="entry name" value="PSEUDOURIDYLATE SYNTHASE"/>
    <property type="match status" value="1"/>
</dbReference>
<comment type="caution">
    <text evidence="4">Lacks conserved residue(s) required for the propagation of feature annotation.</text>
</comment>
<evidence type="ECO:0000256" key="1">
    <source>
        <dbReference type="ARBA" id="ARBA00009375"/>
    </source>
</evidence>
<dbReference type="PANTHER" id="PTHR11142:SF0">
    <property type="entry name" value="TRNA PSEUDOURIDINE SYNTHASE-LIKE 1"/>
    <property type="match status" value="1"/>
</dbReference>
<dbReference type="AlphaFoldDB" id="A0A151B186"/>
<keyword evidence="2 4" id="KW-0819">tRNA processing</keyword>
<dbReference type="EC" id="5.4.99.12" evidence="4"/>
<dbReference type="PATRIC" id="fig|1122241.3.peg.392"/>
<dbReference type="HAMAP" id="MF_00171">
    <property type="entry name" value="TruA"/>
    <property type="match status" value="1"/>
</dbReference>
<accession>A0A151B186</accession>
<keyword evidence="3 4" id="KW-0413">Isomerase</keyword>
<dbReference type="Proteomes" id="UP000075670">
    <property type="component" value="Unassembled WGS sequence"/>
</dbReference>
<evidence type="ECO:0000256" key="2">
    <source>
        <dbReference type="ARBA" id="ARBA00022694"/>
    </source>
</evidence>